<protein>
    <submittedName>
        <fullName evidence="3">Beta-lactamase family protein</fullName>
    </submittedName>
</protein>
<gene>
    <name evidence="3" type="ORF">H6P80_04505</name>
</gene>
<sequence length="449" mass="48445">MNRFALPLTLVLVALGVLVMAQFIGLPQNAVAEVIAVPPTEPAPVEQNGRIIDFDARSGLVDYREIDRRIESLMEDPAMVGLAVAVMENGEIVFASGYGETVNASNDPVTLDTVFRWASLSKGVSATMVALLAHDGTVDLSAPISRYAPSLRLPGSGQMRASVADILSHRLGIERNNLDNRLEAGEDPHLLRTALGGRPSVCPPGTCHRYQNIGFDAASELVEGVTDTSFEAAVRRRLLVPLGMETATISRRGLFESASWAHSHDGNAEEIATVEPYYRIPAAGGVNGSIRDLARWMQVQVGGAPNIVPAEVLALTQSARVRTEREDRRNSRYAGRISNSQYGLGWRIYDYAGHRMIAHRGAVRGYRAVIMIDPATRSGVVALWNSNTGRPFGIPMDIFDRLYGLPDAQWIESGGPGGAPGTGRTAPAQPPMIEGRRRPGESFRSDAAS</sequence>
<accession>A0A842HUY6</accession>
<feature type="domain" description="Beta-lactamase-related" evidence="2">
    <location>
        <begin position="66"/>
        <end position="400"/>
    </location>
</feature>
<feature type="compositionally biased region" description="Basic and acidic residues" evidence="1">
    <location>
        <begin position="434"/>
        <end position="449"/>
    </location>
</feature>
<name>A0A842HUY6_9SPHN</name>
<evidence type="ECO:0000313" key="3">
    <source>
        <dbReference type="EMBL" id="MBC2776876.1"/>
    </source>
</evidence>
<dbReference type="PANTHER" id="PTHR46825">
    <property type="entry name" value="D-ALANYL-D-ALANINE-CARBOXYPEPTIDASE/ENDOPEPTIDASE AMPH"/>
    <property type="match status" value="1"/>
</dbReference>
<dbReference type="EMBL" id="JACJVJ010000001">
    <property type="protein sequence ID" value="MBC2776876.1"/>
    <property type="molecule type" value="Genomic_DNA"/>
</dbReference>
<reference evidence="3 4" key="1">
    <citation type="submission" date="2020-08" db="EMBL/GenBank/DDBJ databases">
        <title>Draft genome sequence of Parasphingopyxis sp. GrpM-11.</title>
        <authorList>
            <person name="Oh J."/>
            <person name="Roh D.-H."/>
        </authorList>
    </citation>
    <scope>NUCLEOTIDE SEQUENCE [LARGE SCALE GENOMIC DNA]</scope>
    <source>
        <strain evidence="3 4">GrpM-11</strain>
    </source>
</reference>
<proteinExistence type="predicted"/>
<dbReference type="InterPro" id="IPR001466">
    <property type="entry name" value="Beta-lactam-related"/>
</dbReference>
<feature type="region of interest" description="Disordered" evidence="1">
    <location>
        <begin position="413"/>
        <end position="449"/>
    </location>
</feature>
<comment type="caution">
    <text evidence="3">The sequence shown here is derived from an EMBL/GenBank/DDBJ whole genome shotgun (WGS) entry which is preliminary data.</text>
</comment>
<organism evidence="3 4">
    <name type="scientific">Parasphingopyxis marina</name>
    <dbReference type="NCBI Taxonomy" id="2761622"/>
    <lineage>
        <taxon>Bacteria</taxon>
        <taxon>Pseudomonadati</taxon>
        <taxon>Pseudomonadota</taxon>
        <taxon>Alphaproteobacteria</taxon>
        <taxon>Sphingomonadales</taxon>
        <taxon>Sphingomonadaceae</taxon>
        <taxon>Parasphingopyxis</taxon>
    </lineage>
</organism>
<dbReference type="Gene3D" id="3.40.710.10">
    <property type="entry name" value="DD-peptidase/beta-lactamase superfamily"/>
    <property type="match status" value="1"/>
</dbReference>
<dbReference type="AlphaFoldDB" id="A0A842HUY6"/>
<dbReference type="SUPFAM" id="SSF56601">
    <property type="entry name" value="beta-lactamase/transpeptidase-like"/>
    <property type="match status" value="1"/>
</dbReference>
<evidence type="ECO:0000313" key="4">
    <source>
        <dbReference type="Proteomes" id="UP000564378"/>
    </source>
</evidence>
<dbReference type="Pfam" id="PF00144">
    <property type="entry name" value="Beta-lactamase"/>
    <property type="match status" value="1"/>
</dbReference>
<dbReference type="Proteomes" id="UP000564378">
    <property type="component" value="Unassembled WGS sequence"/>
</dbReference>
<evidence type="ECO:0000259" key="2">
    <source>
        <dbReference type="Pfam" id="PF00144"/>
    </source>
</evidence>
<dbReference type="PANTHER" id="PTHR46825:SF15">
    <property type="entry name" value="BETA-LACTAMASE-RELATED DOMAIN-CONTAINING PROTEIN"/>
    <property type="match status" value="1"/>
</dbReference>
<dbReference type="InterPro" id="IPR012338">
    <property type="entry name" value="Beta-lactam/transpept-like"/>
</dbReference>
<evidence type="ECO:0000256" key="1">
    <source>
        <dbReference type="SAM" id="MobiDB-lite"/>
    </source>
</evidence>
<dbReference type="RefSeq" id="WP_185800126.1">
    <property type="nucleotide sequence ID" value="NZ_JACJVJ010000001.1"/>
</dbReference>
<dbReference type="InterPro" id="IPR050491">
    <property type="entry name" value="AmpC-like"/>
</dbReference>
<keyword evidence="4" id="KW-1185">Reference proteome</keyword>